<evidence type="ECO:0000313" key="3">
    <source>
        <dbReference type="EMBL" id="MEU3785588.1"/>
    </source>
</evidence>
<name>A0ABV2ZSQ6_9ACTN</name>
<protein>
    <recommendedName>
        <fullName evidence="5">Lipoprotein</fullName>
    </recommendedName>
</protein>
<evidence type="ECO:0000256" key="1">
    <source>
        <dbReference type="SAM" id="MobiDB-lite"/>
    </source>
</evidence>
<keyword evidence="2" id="KW-0472">Membrane</keyword>
<reference evidence="3 4" key="1">
    <citation type="submission" date="2024-06" db="EMBL/GenBank/DDBJ databases">
        <title>The Natural Products Discovery Center: Release of the First 8490 Sequenced Strains for Exploring Actinobacteria Biosynthetic Diversity.</title>
        <authorList>
            <person name="Kalkreuter E."/>
            <person name="Kautsar S.A."/>
            <person name="Yang D."/>
            <person name="Bader C.D."/>
            <person name="Teijaro C.N."/>
            <person name="Fluegel L."/>
            <person name="Davis C.M."/>
            <person name="Simpson J.R."/>
            <person name="Lauterbach L."/>
            <person name="Steele A.D."/>
            <person name="Gui C."/>
            <person name="Meng S."/>
            <person name="Li G."/>
            <person name="Viehrig K."/>
            <person name="Ye F."/>
            <person name="Su P."/>
            <person name="Kiefer A.F."/>
            <person name="Nichols A."/>
            <person name="Cepeda A.J."/>
            <person name="Yan W."/>
            <person name="Fan B."/>
            <person name="Jiang Y."/>
            <person name="Adhikari A."/>
            <person name="Zheng C.-J."/>
            <person name="Schuster L."/>
            <person name="Cowan T.M."/>
            <person name="Smanski M.J."/>
            <person name="Chevrette M.G."/>
            <person name="De Carvalho L.P.S."/>
            <person name="Shen B."/>
        </authorList>
    </citation>
    <scope>NUCLEOTIDE SEQUENCE [LARGE SCALE GENOMIC DNA]</scope>
    <source>
        <strain evidence="3 4">NPDC033843</strain>
    </source>
</reference>
<dbReference type="RefSeq" id="WP_334577756.1">
    <property type="nucleotide sequence ID" value="NZ_JBEZVE010000021.1"/>
</dbReference>
<keyword evidence="2" id="KW-1133">Transmembrane helix</keyword>
<comment type="caution">
    <text evidence="3">The sequence shown here is derived from an EMBL/GenBank/DDBJ whole genome shotgun (WGS) entry which is preliminary data.</text>
</comment>
<accession>A0ABV2ZSQ6</accession>
<gene>
    <name evidence="3" type="ORF">AB0E89_34485</name>
</gene>
<feature type="region of interest" description="Disordered" evidence="1">
    <location>
        <begin position="77"/>
        <end position="107"/>
    </location>
</feature>
<proteinExistence type="predicted"/>
<organism evidence="3 4">
    <name type="scientific">Streptomyces sp. 900129855</name>
    <dbReference type="NCBI Taxonomy" id="3155129"/>
    <lineage>
        <taxon>Bacteria</taxon>
        <taxon>Bacillati</taxon>
        <taxon>Actinomycetota</taxon>
        <taxon>Actinomycetes</taxon>
        <taxon>Kitasatosporales</taxon>
        <taxon>Streptomycetaceae</taxon>
        <taxon>Streptomyces</taxon>
    </lineage>
</organism>
<feature type="compositionally biased region" description="Low complexity" evidence="1">
    <location>
        <begin position="85"/>
        <end position="94"/>
    </location>
</feature>
<feature type="region of interest" description="Disordered" evidence="1">
    <location>
        <begin position="27"/>
        <end position="46"/>
    </location>
</feature>
<feature type="transmembrane region" description="Helical" evidence="2">
    <location>
        <begin position="7"/>
        <end position="25"/>
    </location>
</feature>
<dbReference type="Proteomes" id="UP001550739">
    <property type="component" value="Unassembled WGS sequence"/>
</dbReference>
<evidence type="ECO:0000313" key="4">
    <source>
        <dbReference type="Proteomes" id="UP001550739"/>
    </source>
</evidence>
<evidence type="ECO:0008006" key="5">
    <source>
        <dbReference type="Google" id="ProtNLM"/>
    </source>
</evidence>
<sequence>MTTRTKITGVVLGAAVAGALVLVPLTDDGPGPDTGHDSAAAGGNVVLGESEKEAVPSFTATDWVSHGDQVAVVRVTAEHERPETSSADSSADSGDGSDGSGDGSDEDYLSRTVDLRVEQRLWTRAGAPALPAAVSVTADGWQLKDGAKREVGSRDSSRLEVGHDYVVAFGHFSDGVWAPLGSGAVLPCDGGRIGEGEFQGETVTADAYRSALRQRLIPGDEEPVAYRAAGKPAAGVQGILRGAKPTGG</sequence>
<evidence type="ECO:0000256" key="2">
    <source>
        <dbReference type="SAM" id="Phobius"/>
    </source>
</evidence>
<keyword evidence="2" id="KW-0812">Transmembrane</keyword>
<dbReference type="EMBL" id="JBEZVE010000021">
    <property type="protein sequence ID" value="MEU3785588.1"/>
    <property type="molecule type" value="Genomic_DNA"/>
</dbReference>
<keyword evidence="4" id="KW-1185">Reference proteome</keyword>